<dbReference type="EMBL" id="JNBY01000104">
    <property type="protein sequence ID" value="KDN82717.1"/>
    <property type="molecule type" value="Genomic_DNA"/>
</dbReference>
<keyword evidence="1" id="KW-0472">Membrane</keyword>
<evidence type="ECO:0000256" key="1">
    <source>
        <dbReference type="SAM" id="Phobius"/>
    </source>
</evidence>
<keyword evidence="1" id="KW-1133">Transmembrane helix</keyword>
<keyword evidence="1" id="KW-0812">Transmembrane</keyword>
<evidence type="ECO:0000313" key="3">
    <source>
        <dbReference type="Proteomes" id="UP000027178"/>
    </source>
</evidence>
<proteinExistence type="predicted"/>
<dbReference type="PATRIC" id="fig|1348663.4.peg.5451"/>
<gene>
    <name evidence="2" type="ORF">KCH_56320</name>
</gene>
<comment type="caution">
    <text evidence="2">The sequence shown here is derived from an EMBL/GenBank/DDBJ whole genome shotgun (WGS) entry which is preliminary data.</text>
</comment>
<dbReference type="RefSeq" id="WP_035867118.1">
    <property type="nucleotide sequence ID" value="NZ_KK853997.1"/>
</dbReference>
<keyword evidence="3" id="KW-1185">Reference proteome</keyword>
<protein>
    <submittedName>
        <fullName evidence="2">Uncharacterized protein</fullName>
    </submittedName>
</protein>
<dbReference type="PROSITE" id="PS51257">
    <property type="entry name" value="PROKAR_LIPOPROTEIN"/>
    <property type="match status" value="1"/>
</dbReference>
<name>A0A066YNI4_9ACTN</name>
<organism evidence="2 3">
    <name type="scientific">Kitasatospora cheerisanensis KCTC 2395</name>
    <dbReference type="NCBI Taxonomy" id="1348663"/>
    <lineage>
        <taxon>Bacteria</taxon>
        <taxon>Bacillati</taxon>
        <taxon>Actinomycetota</taxon>
        <taxon>Actinomycetes</taxon>
        <taxon>Kitasatosporales</taxon>
        <taxon>Streptomycetaceae</taxon>
        <taxon>Kitasatospora</taxon>
    </lineage>
</organism>
<sequence>MFTGVVRQSAAGQRAVVVALALLPVVMVTAACLPAVLLLPAFPGGVRRVSALLTVLRRWTETVLSRS</sequence>
<dbReference type="HOGENOM" id="CLU_2806753_0_0_11"/>
<dbReference type="AlphaFoldDB" id="A0A066YNI4"/>
<reference evidence="2 3" key="1">
    <citation type="submission" date="2014-05" db="EMBL/GenBank/DDBJ databases">
        <title>Draft Genome Sequence of Kitasatospora cheerisanensis KCTC 2395.</title>
        <authorList>
            <person name="Nam D.H."/>
        </authorList>
    </citation>
    <scope>NUCLEOTIDE SEQUENCE [LARGE SCALE GENOMIC DNA]</scope>
    <source>
        <strain evidence="2 3">KCTC 2395</strain>
    </source>
</reference>
<accession>A0A066YNI4</accession>
<dbReference type="Proteomes" id="UP000027178">
    <property type="component" value="Unassembled WGS sequence"/>
</dbReference>
<feature type="transmembrane region" description="Helical" evidence="1">
    <location>
        <begin position="15"/>
        <end position="39"/>
    </location>
</feature>
<evidence type="ECO:0000313" key="2">
    <source>
        <dbReference type="EMBL" id="KDN82717.1"/>
    </source>
</evidence>